<dbReference type="GO" id="GO:0005634">
    <property type="term" value="C:nucleus"/>
    <property type="evidence" value="ECO:0007669"/>
    <property type="project" value="UniProtKB-SubCell"/>
</dbReference>
<dbReference type="GO" id="GO:0001228">
    <property type="term" value="F:DNA-binding transcription activator activity, RNA polymerase II-specific"/>
    <property type="evidence" value="ECO:0007669"/>
    <property type="project" value="TreeGrafter"/>
</dbReference>
<feature type="compositionally biased region" description="Basic and acidic residues" evidence="11">
    <location>
        <begin position="129"/>
        <end position="140"/>
    </location>
</feature>
<feature type="compositionally biased region" description="Basic and acidic residues" evidence="11">
    <location>
        <begin position="100"/>
        <end position="115"/>
    </location>
</feature>
<evidence type="ECO:0000313" key="13">
    <source>
        <dbReference type="Ensembl" id="ENSELUP00000011615.3"/>
    </source>
</evidence>
<dbReference type="FunCoup" id="A0A3P8Y6J0">
    <property type="interactions" value="650"/>
</dbReference>
<dbReference type="GO" id="GO:0000978">
    <property type="term" value="F:RNA polymerase II cis-regulatory region sequence-specific DNA binding"/>
    <property type="evidence" value="ECO:0007669"/>
    <property type="project" value="TreeGrafter"/>
</dbReference>
<evidence type="ECO:0000256" key="9">
    <source>
        <dbReference type="ARBA" id="ARBA00023242"/>
    </source>
</evidence>
<dbReference type="GO" id="GO:1990841">
    <property type="term" value="F:promoter-specific chromatin binding"/>
    <property type="evidence" value="ECO:0007669"/>
    <property type="project" value="TreeGrafter"/>
</dbReference>
<dbReference type="GO" id="GO:0008544">
    <property type="term" value="P:epidermis development"/>
    <property type="evidence" value="ECO:0007669"/>
    <property type="project" value="TreeGrafter"/>
</dbReference>
<protein>
    <recommendedName>
        <fullName evidence="10">Zinc finger protein 750</fullName>
    </recommendedName>
</protein>
<keyword evidence="3" id="KW-0863">Zinc-finger</keyword>
<dbReference type="GO" id="GO:0008270">
    <property type="term" value="F:zinc ion binding"/>
    <property type="evidence" value="ECO:0007669"/>
    <property type="project" value="UniProtKB-KW"/>
</dbReference>
<proteinExistence type="predicted"/>
<feature type="compositionally biased region" description="Basic and acidic residues" evidence="11">
    <location>
        <begin position="331"/>
        <end position="354"/>
    </location>
</feature>
<feature type="compositionally biased region" description="Basic and acidic residues" evidence="11">
    <location>
        <begin position="158"/>
        <end position="175"/>
    </location>
</feature>
<evidence type="ECO:0000256" key="10">
    <source>
        <dbReference type="ARBA" id="ARBA00040216"/>
    </source>
</evidence>
<feature type="region of interest" description="Disordered" evidence="11">
    <location>
        <begin position="1"/>
        <end position="20"/>
    </location>
</feature>
<reference evidence="13" key="2">
    <citation type="submission" date="2020-02" db="EMBL/GenBank/DDBJ databases">
        <title>Esox lucius (northern pike) genome, fEsoLuc1, primary haplotype.</title>
        <authorList>
            <person name="Myers G."/>
            <person name="Karagic N."/>
            <person name="Meyer A."/>
            <person name="Pippel M."/>
            <person name="Reichard M."/>
            <person name="Winkler S."/>
            <person name="Tracey A."/>
            <person name="Sims Y."/>
            <person name="Howe K."/>
            <person name="Rhie A."/>
            <person name="Formenti G."/>
            <person name="Durbin R."/>
            <person name="Fedrigo O."/>
            <person name="Jarvis E.D."/>
        </authorList>
    </citation>
    <scope>NUCLEOTIDE SEQUENCE [LARGE SCALE GENOMIC DNA]</scope>
</reference>
<dbReference type="Proteomes" id="UP000265140">
    <property type="component" value="Chromosome 11"/>
</dbReference>
<keyword evidence="2" id="KW-0479">Metal-binding</keyword>
<keyword evidence="14" id="KW-1185">Reference proteome</keyword>
<accession>A0A3P8Y6J0</accession>
<evidence type="ECO:0000313" key="14">
    <source>
        <dbReference type="Proteomes" id="UP000265140"/>
    </source>
</evidence>
<feature type="region of interest" description="Disordered" evidence="11">
    <location>
        <begin position="331"/>
        <end position="514"/>
    </location>
</feature>
<dbReference type="InterPro" id="IPR039363">
    <property type="entry name" value="ZNF750"/>
</dbReference>
<dbReference type="GeneTree" id="ENSGT00530000063870"/>
<sequence length="569" mass="62040">MDSVQARKPKRPHYIPRPPGKPYNYQCFQCPFTCNEKSHLFNHMKYNLCKNSISLVSQKGGHAVRQSKAPEPPAGELSPSNLKENSRPHSLERVTLMSPEGDKKVGNRDEEKEREEGEETECGSPVSKDVTKQENGEGKDAMPLPNSSAFSPVAPSRETPDIGRKSPLHQSEERPQTPPVPSLLNPAFTWGPMASASLPLKPLPPHMLPEYTHYFFQDRHPALHPLYQPYFTPGTHHLPGSNAQPFQPSFLEPPQGLVIPQPLNPSHPPIISSYPYRYGPPMPYGLYRPQDHSLPAPLPGGRYLPLDMYAAGPSPGMGPRDYHVYLHPRLQRESHSRPAEERPSKGEQSGDKPTRLSPMAGSSAAGSPDRPSPPHPFQQRDSTEAPRYTVLGETRRVSGIQSGADSLDGKSHANSLPPPLRSTAHGAAPSTTDSNEGDDSSSERGEDAAESEDEPVPLNLSKRDQGTSGLGTGRAGHVDPGDELPLNLSLRAAPGSPDCSCARAEKEPTDQQRQTAALALCQLAVSTSSSDRSSVRPTPTDSANGLILPNISLVLDYYSLIRTREKELK</sequence>
<reference evidence="13" key="4">
    <citation type="submission" date="2025-09" db="UniProtKB">
        <authorList>
            <consortium name="Ensembl"/>
        </authorList>
    </citation>
    <scope>IDENTIFICATION</scope>
</reference>
<name>A0A3P8Y6J0_ESOLU</name>
<keyword evidence="9" id="KW-0539">Nucleus</keyword>
<feature type="region of interest" description="Disordered" evidence="11">
    <location>
        <begin position="60"/>
        <end position="184"/>
    </location>
</feature>
<evidence type="ECO:0000256" key="4">
    <source>
        <dbReference type="ARBA" id="ARBA00022782"/>
    </source>
</evidence>
<evidence type="ECO:0000256" key="7">
    <source>
        <dbReference type="ARBA" id="ARBA00023159"/>
    </source>
</evidence>
<evidence type="ECO:0000256" key="11">
    <source>
        <dbReference type="SAM" id="MobiDB-lite"/>
    </source>
</evidence>
<dbReference type="Pfam" id="PF15269">
    <property type="entry name" value="zf-C2H2_7"/>
    <property type="match status" value="1"/>
</dbReference>
<dbReference type="GO" id="GO:0030154">
    <property type="term" value="P:cell differentiation"/>
    <property type="evidence" value="ECO:0007669"/>
    <property type="project" value="UniProtKB-KW"/>
</dbReference>
<keyword evidence="7" id="KW-0010">Activator</keyword>
<feature type="domain" description="Zinc finger protein 750-like zinc finger" evidence="12">
    <location>
        <begin position="5"/>
        <end position="58"/>
    </location>
</feature>
<dbReference type="Ensembl" id="ENSELUT00000000158.3">
    <property type="protein sequence ID" value="ENSELUP00000011615.3"/>
    <property type="gene ID" value="ENSELUG00000011954.3"/>
</dbReference>
<gene>
    <name evidence="13" type="primary">ZNF750</name>
</gene>
<dbReference type="PANTHER" id="PTHR14678:SF1">
    <property type="entry name" value="ZINC FINGER PROTEIN 750"/>
    <property type="match status" value="1"/>
</dbReference>
<dbReference type="Bgee" id="ENSELUG00000011954">
    <property type="expression patterns" value="Expressed in nose and 6 other cell types or tissues"/>
</dbReference>
<dbReference type="PANTHER" id="PTHR14678">
    <property type="entry name" value="PROLINE-RICH PROTEIN 35-RELATED"/>
    <property type="match status" value="1"/>
</dbReference>
<reference evidence="14" key="1">
    <citation type="journal article" date="2014" name="PLoS ONE">
        <title>The genome and linkage map of the northern pike (Esox lucius): conserved synteny revealed between the salmonid sister group and the Neoteleostei.</title>
        <authorList>
            <person name="Rondeau E.B."/>
            <person name="Minkley D.R."/>
            <person name="Leong J.S."/>
            <person name="Messmer A.M."/>
            <person name="Jantzen J.R."/>
            <person name="von Schalburg K.R."/>
            <person name="Lemon C."/>
            <person name="Bird N.H."/>
            <person name="Koop B.F."/>
        </authorList>
    </citation>
    <scope>NUCLEOTIDE SEQUENCE</scope>
</reference>
<evidence type="ECO:0000256" key="3">
    <source>
        <dbReference type="ARBA" id="ARBA00022771"/>
    </source>
</evidence>
<keyword evidence="6" id="KW-0805">Transcription regulation</keyword>
<evidence type="ECO:0000256" key="5">
    <source>
        <dbReference type="ARBA" id="ARBA00022833"/>
    </source>
</evidence>
<dbReference type="InterPro" id="IPR039064">
    <property type="entry name" value="ZNF750_Znf"/>
</dbReference>
<evidence type="ECO:0000256" key="2">
    <source>
        <dbReference type="ARBA" id="ARBA00022723"/>
    </source>
</evidence>
<keyword evidence="4" id="KW-0221">Differentiation</keyword>
<feature type="compositionally biased region" description="Low complexity" evidence="11">
    <location>
        <begin position="526"/>
        <end position="539"/>
    </location>
</feature>
<evidence type="ECO:0000259" key="12">
    <source>
        <dbReference type="Pfam" id="PF15269"/>
    </source>
</evidence>
<evidence type="ECO:0000256" key="1">
    <source>
        <dbReference type="ARBA" id="ARBA00004123"/>
    </source>
</evidence>
<dbReference type="OMA" id="PSAYDHY"/>
<evidence type="ECO:0000256" key="8">
    <source>
        <dbReference type="ARBA" id="ARBA00023163"/>
    </source>
</evidence>
<dbReference type="InParanoid" id="A0A3P8Y6J0"/>
<comment type="subcellular location">
    <subcellularLocation>
        <location evidence="1">Nucleus</location>
    </subcellularLocation>
</comment>
<evidence type="ECO:0000256" key="6">
    <source>
        <dbReference type="ARBA" id="ARBA00023015"/>
    </source>
</evidence>
<keyword evidence="5" id="KW-0862">Zinc</keyword>
<dbReference type="AlphaFoldDB" id="A0A3P8Y6J0"/>
<reference evidence="13" key="3">
    <citation type="submission" date="2025-08" db="UniProtKB">
        <authorList>
            <consortium name="Ensembl"/>
        </authorList>
    </citation>
    <scope>IDENTIFICATION</scope>
</reference>
<keyword evidence="8" id="KW-0804">Transcription</keyword>
<organism evidence="13 14">
    <name type="scientific">Esox lucius</name>
    <name type="common">Northern pike</name>
    <dbReference type="NCBI Taxonomy" id="8010"/>
    <lineage>
        <taxon>Eukaryota</taxon>
        <taxon>Metazoa</taxon>
        <taxon>Chordata</taxon>
        <taxon>Craniata</taxon>
        <taxon>Vertebrata</taxon>
        <taxon>Euteleostomi</taxon>
        <taxon>Actinopterygii</taxon>
        <taxon>Neopterygii</taxon>
        <taxon>Teleostei</taxon>
        <taxon>Protacanthopterygii</taxon>
        <taxon>Esociformes</taxon>
        <taxon>Esocidae</taxon>
        <taxon>Esox</taxon>
    </lineage>
</organism>
<feature type="region of interest" description="Disordered" evidence="11">
    <location>
        <begin position="526"/>
        <end position="545"/>
    </location>
</feature>